<proteinExistence type="inferred from homology"/>
<dbReference type="UniPathway" id="UPA00288">
    <property type="reaction ID" value="UER01023"/>
</dbReference>
<keyword evidence="9 10" id="KW-0663">Pyridoxal phosphate</keyword>
<dbReference type="UniPathway" id="UPA00193"/>
<dbReference type="HAMAP" id="MF_00051">
    <property type="entry name" value="SHMT"/>
    <property type="match status" value="1"/>
</dbReference>
<dbReference type="AlphaFoldDB" id="A0A0G1ZV59"/>
<dbReference type="NCBIfam" id="NF000586">
    <property type="entry name" value="PRK00011.1"/>
    <property type="match status" value="1"/>
</dbReference>
<keyword evidence="8 10" id="KW-0808">Transferase</keyword>
<evidence type="ECO:0000256" key="5">
    <source>
        <dbReference type="ARBA" id="ARBA00022490"/>
    </source>
</evidence>
<dbReference type="GO" id="GO:0032259">
    <property type="term" value="P:methylation"/>
    <property type="evidence" value="ECO:0007669"/>
    <property type="project" value="UniProtKB-KW"/>
</dbReference>
<evidence type="ECO:0000256" key="6">
    <source>
        <dbReference type="ARBA" id="ARBA00022563"/>
    </source>
</evidence>
<dbReference type="GO" id="GO:0004372">
    <property type="term" value="F:glycine hydroxymethyltransferase activity"/>
    <property type="evidence" value="ECO:0007669"/>
    <property type="project" value="UniProtKB-UniRule"/>
</dbReference>
<evidence type="ECO:0000256" key="11">
    <source>
        <dbReference type="PIRSR" id="PIRSR000412-50"/>
    </source>
</evidence>
<dbReference type="InterPro" id="IPR015424">
    <property type="entry name" value="PyrdxlP-dep_Trfase"/>
</dbReference>
<evidence type="ECO:0000256" key="2">
    <source>
        <dbReference type="ARBA" id="ARBA00004496"/>
    </source>
</evidence>
<keyword evidence="7 10" id="KW-0028">Amino-acid biosynthesis</keyword>
<reference evidence="13 14" key="1">
    <citation type="journal article" date="2015" name="Nature">
        <title>rRNA introns, odd ribosomes, and small enigmatic genomes across a large radiation of phyla.</title>
        <authorList>
            <person name="Brown C.T."/>
            <person name="Hug L.A."/>
            <person name="Thomas B.C."/>
            <person name="Sharon I."/>
            <person name="Castelle C.J."/>
            <person name="Singh A."/>
            <person name="Wilkins M.J."/>
            <person name="Williams K.H."/>
            <person name="Banfield J.F."/>
        </authorList>
    </citation>
    <scope>NUCLEOTIDE SEQUENCE [LARGE SCALE GENOMIC DNA]</scope>
</reference>
<comment type="catalytic activity">
    <reaction evidence="10">
        <text>(6R)-5,10-methylene-5,6,7,8-tetrahydrofolate + glycine + H2O = (6S)-5,6,7,8-tetrahydrofolate + L-serine</text>
        <dbReference type="Rhea" id="RHEA:15481"/>
        <dbReference type="ChEBI" id="CHEBI:15377"/>
        <dbReference type="ChEBI" id="CHEBI:15636"/>
        <dbReference type="ChEBI" id="CHEBI:33384"/>
        <dbReference type="ChEBI" id="CHEBI:57305"/>
        <dbReference type="ChEBI" id="CHEBI:57453"/>
        <dbReference type="EC" id="2.1.2.1"/>
    </reaction>
</comment>
<comment type="subunit">
    <text evidence="4 10">Homodimer.</text>
</comment>
<dbReference type="PANTHER" id="PTHR11680:SF50">
    <property type="entry name" value="SERINE HYDROXYMETHYLTRANSFERASE"/>
    <property type="match status" value="1"/>
</dbReference>
<dbReference type="GO" id="GO:0035999">
    <property type="term" value="P:tetrahydrofolate interconversion"/>
    <property type="evidence" value="ECO:0007669"/>
    <property type="project" value="UniProtKB-UniRule"/>
</dbReference>
<comment type="pathway">
    <text evidence="10">One-carbon metabolism; tetrahydrofolate interconversion.</text>
</comment>
<dbReference type="Pfam" id="PF00464">
    <property type="entry name" value="SHMT"/>
    <property type="match status" value="1"/>
</dbReference>
<feature type="site" description="Plays an important role in substrate specificity" evidence="10">
    <location>
        <position position="230"/>
    </location>
</feature>
<dbReference type="EMBL" id="LCQW01000021">
    <property type="protein sequence ID" value="KKW23499.1"/>
    <property type="molecule type" value="Genomic_DNA"/>
</dbReference>
<dbReference type="PIRSF" id="PIRSF000412">
    <property type="entry name" value="SHMT"/>
    <property type="match status" value="1"/>
</dbReference>
<comment type="pathway">
    <text evidence="10">Amino-acid biosynthesis; glycine biosynthesis; glycine from L-serine: step 1/1.</text>
</comment>
<comment type="cofactor">
    <cofactor evidence="1 10 11">
        <name>pyridoxal 5'-phosphate</name>
        <dbReference type="ChEBI" id="CHEBI:597326"/>
    </cofactor>
</comment>
<evidence type="ECO:0000256" key="3">
    <source>
        <dbReference type="ARBA" id="ARBA00006376"/>
    </source>
</evidence>
<dbReference type="InterPro" id="IPR015421">
    <property type="entry name" value="PyrdxlP-dep_Trfase_major"/>
</dbReference>
<feature type="binding site" evidence="10">
    <location>
        <position position="247"/>
    </location>
    <ligand>
        <name>(6S)-5,6,7,8-tetrahydrofolate</name>
        <dbReference type="ChEBI" id="CHEBI:57453"/>
    </ligand>
</feature>
<feature type="domain" description="Serine hydroxymethyltransferase-like" evidence="12">
    <location>
        <begin position="7"/>
        <end position="387"/>
    </location>
</feature>
<dbReference type="InterPro" id="IPR039429">
    <property type="entry name" value="SHMT-like_dom"/>
</dbReference>
<name>A0A0G1ZV59_9BACT</name>
<dbReference type="GO" id="GO:0008168">
    <property type="term" value="F:methyltransferase activity"/>
    <property type="evidence" value="ECO:0007669"/>
    <property type="project" value="UniProtKB-KW"/>
</dbReference>
<organism evidence="13 14">
    <name type="scientific">Candidatus Kaiserbacteria bacterium GW2011_GWA2_52_12</name>
    <dbReference type="NCBI Taxonomy" id="1618671"/>
    <lineage>
        <taxon>Bacteria</taxon>
        <taxon>Candidatus Kaiseribacteriota</taxon>
    </lineage>
</organism>
<evidence type="ECO:0000256" key="8">
    <source>
        <dbReference type="ARBA" id="ARBA00022679"/>
    </source>
</evidence>
<keyword evidence="13" id="KW-0489">Methyltransferase</keyword>
<dbReference type="FunFam" id="3.40.640.10:FF:000001">
    <property type="entry name" value="Serine hydroxymethyltransferase"/>
    <property type="match status" value="1"/>
</dbReference>
<feature type="binding site" evidence="10">
    <location>
        <begin position="124"/>
        <end position="126"/>
    </location>
    <ligand>
        <name>(6S)-5,6,7,8-tetrahydrofolate</name>
        <dbReference type="ChEBI" id="CHEBI:57453"/>
    </ligand>
</feature>
<dbReference type="SUPFAM" id="SSF53383">
    <property type="entry name" value="PLP-dependent transferases"/>
    <property type="match status" value="1"/>
</dbReference>
<comment type="function">
    <text evidence="10">Catalyzes the reversible interconversion of serine and glycine with tetrahydrofolate (THF) serving as the one-carbon carrier. This reaction serves as the major source of one-carbon groups required for the biosynthesis of purines, thymidylate, methionine, and other important biomolecules. Also exhibits THF-independent aldolase activity toward beta-hydroxyamino acids, producing glycine and aldehydes, via a retro-aldol mechanism.</text>
</comment>
<keyword evidence="5 10" id="KW-0963">Cytoplasm</keyword>
<protein>
    <recommendedName>
        <fullName evidence="10">Serine hydroxymethyltransferase</fullName>
        <shortName evidence="10">SHMT</shortName>
        <shortName evidence="10">Serine methylase</shortName>
        <ecNumber evidence="10">2.1.2.1</ecNumber>
    </recommendedName>
</protein>
<evidence type="ECO:0000313" key="13">
    <source>
        <dbReference type="EMBL" id="KKW23499.1"/>
    </source>
</evidence>
<evidence type="ECO:0000256" key="7">
    <source>
        <dbReference type="ARBA" id="ARBA00022605"/>
    </source>
</evidence>
<dbReference type="PANTHER" id="PTHR11680">
    <property type="entry name" value="SERINE HYDROXYMETHYLTRANSFERASE"/>
    <property type="match status" value="1"/>
</dbReference>
<comment type="similarity">
    <text evidence="3 10">Belongs to the SHMT family.</text>
</comment>
<gene>
    <name evidence="10" type="primary">glyA</name>
    <name evidence="13" type="ORF">UY67_C0021G0006</name>
</gene>
<dbReference type="GO" id="GO:0005829">
    <property type="term" value="C:cytosol"/>
    <property type="evidence" value="ECO:0007669"/>
    <property type="project" value="TreeGrafter"/>
</dbReference>
<accession>A0A0G1ZV59</accession>
<evidence type="ECO:0000256" key="10">
    <source>
        <dbReference type="HAMAP-Rule" id="MF_00051"/>
    </source>
</evidence>
<comment type="subcellular location">
    <subcellularLocation>
        <location evidence="2 10">Cytoplasm</location>
    </subcellularLocation>
</comment>
<dbReference type="PATRIC" id="fig|1618671.3.peg.711"/>
<dbReference type="GO" id="GO:0030170">
    <property type="term" value="F:pyridoxal phosphate binding"/>
    <property type="evidence" value="ECO:0007669"/>
    <property type="project" value="UniProtKB-UniRule"/>
</dbReference>
<dbReference type="Proteomes" id="UP000034273">
    <property type="component" value="Unassembled WGS sequence"/>
</dbReference>
<dbReference type="InterPro" id="IPR049943">
    <property type="entry name" value="Ser_HO-MeTrfase-like"/>
</dbReference>
<feature type="binding site" evidence="10">
    <location>
        <position position="120"/>
    </location>
    <ligand>
        <name>(6S)-5,6,7,8-tetrahydrofolate</name>
        <dbReference type="ChEBI" id="CHEBI:57453"/>
    </ligand>
</feature>
<comment type="caution">
    <text evidence="13">The sequence shown here is derived from an EMBL/GenBank/DDBJ whole genome shotgun (WGS) entry which is preliminary data.</text>
</comment>
<dbReference type="InterPro" id="IPR001085">
    <property type="entry name" value="Ser_HO-MeTrfase"/>
</dbReference>
<evidence type="ECO:0000256" key="1">
    <source>
        <dbReference type="ARBA" id="ARBA00001933"/>
    </source>
</evidence>
<dbReference type="CDD" id="cd00378">
    <property type="entry name" value="SHMT"/>
    <property type="match status" value="1"/>
</dbReference>
<comment type="caution">
    <text evidence="10">Lacks conserved residue(s) required for the propagation of feature annotation.</text>
</comment>
<dbReference type="InterPro" id="IPR015422">
    <property type="entry name" value="PyrdxlP-dep_Trfase_small"/>
</dbReference>
<dbReference type="Gene3D" id="3.40.640.10">
    <property type="entry name" value="Type I PLP-dependent aspartate aminotransferase-like (Major domain)"/>
    <property type="match status" value="1"/>
</dbReference>
<evidence type="ECO:0000256" key="9">
    <source>
        <dbReference type="ARBA" id="ARBA00022898"/>
    </source>
</evidence>
<evidence type="ECO:0000313" key="14">
    <source>
        <dbReference type="Proteomes" id="UP000034273"/>
    </source>
</evidence>
<evidence type="ECO:0000259" key="12">
    <source>
        <dbReference type="Pfam" id="PF00464"/>
    </source>
</evidence>
<dbReference type="PROSITE" id="PS00096">
    <property type="entry name" value="SHMT"/>
    <property type="match status" value="1"/>
</dbReference>
<dbReference type="InterPro" id="IPR019798">
    <property type="entry name" value="Ser_HO-MeTrfase_PLP_BS"/>
</dbReference>
<dbReference type="GO" id="GO:0019264">
    <property type="term" value="P:glycine biosynthetic process from serine"/>
    <property type="evidence" value="ECO:0007669"/>
    <property type="project" value="UniProtKB-UniRule"/>
</dbReference>
<evidence type="ECO:0000256" key="4">
    <source>
        <dbReference type="ARBA" id="ARBA00011738"/>
    </source>
</evidence>
<dbReference type="Gene3D" id="3.90.1150.10">
    <property type="entry name" value="Aspartate Aminotransferase, domain 1"/>
    <property type="match status" value="1"/>
</dbReference>
<dbReference type="STRING" id="1618671.UY67_C0021G0006"/>
<keyword evidence="6 10" id="KW-0554">One-carbon metabolism</keyword>
<feature type="modified residue" description="N6-(pyridoxal phosphate)lysine" evidence="10 11">
    <location>
        <position position="231"/>
    </location>
</feature>
<sequence length="422" mass="46542">MNPYTHIKKQDRQVYAALEGEEARQAEGLELIPSENYVSLAVREANFSILTNKYSEGYPGKRYYGGQKYTDIVENIARERAKKLFGAQYANVQTLGGANANIAMYFALLQPGDTVLGMDLSHGGHLTHGHPVTYLTKIFKFVRYKMKDADTGEIDYDEMRAVALREKPKIVLAGFSAYPRELDYAQFVSIARSVGAYAVMDIAHIAGLIAGHAVKNPFDYGFDIMTSTTHKTLRGPRGGLILTRESEELAKKIDRMVFPGLQGGPHMNNIAAKAVAFGEALKPSFKMYVKQILKNAKAMEGVFKAANIRLITGGTDNHLLLADVFGSMGITGKEAESVLDEVGITLNKNAIADDMRGPMDPSGIRFGTPAITTRGFKEKESARVAELMVETLHKRTDQKALKKIHVEVKSLCKRFPIPKSFA</sequence>
<dbReference type="EC" id="2.1.2.1" evidence="10"/>